<organism evidence="2 3">
    <name type="scientific">Folsomia candida</name>
    <name type="common">Springtail</name>
    <dbReference type="NCBI Taxonomy" id="158441"/>
    <lineage>
        <taxon>Eukaryota</taxon>
        <taxon>Metazoa</taxon>
        <taxon>Ecdysozoa</taxon>
        <taxon>Arthropoda</taxon>
        <taxon>Hexapoda</taxon>
        <taxon>Collembola</taxon>
        <taxon>Entomobryomorpha</taxon>
        <taxon>Isotomoidea</taxon>
        <taxon>Isotomidae</taxon>
        <taxon>Proisotominae</taxon>
        <taxon>Folsomia</taxon>
    </lineage>
</organism>
<sequence>MGNLKGFSRLIATLEYRPSTKIFKISLSKSEMVCFIGDPLAEVTEIDPRVRKIIQDLKQAKIDYHKKLVQLSEEADKVLKERNIQSDEEKFNFTIEYRDMRREVARVGVDCRLLGETFP</sequence>
<reference evidence="2 3" key="1">
    <citation type="submission" date="2015-12" db="EMBL/GenBank/DDBJ databases">
        <title>The genome of Folsomia candida.</title>
        <authorList>
            <person name="Faddeeva A."/>
            <person name="Derks M.F."/>
            <person name="Anvar Y."/>
            <person name="Smit S."/>
            <person name="Van Straalen N."/>
            <person name="Roelofs D."/>
        </authorList>
    </citation>
    <scope>NUCLEOTIDE SEQUENCE [LARGE SCALE GENOMIC DNA]</scope>
    <source>
        <strain evidence="2 3">VU population</strain>
        <tissue evidence="2">Whole body</tissue>
    </source>
</reference>
<comment type="caution">
    <text evidence="2">The sequence shown here is derived from an EMBL/GenBank/DDBJ whole genome shotgun (WGS) entry which is preliminary data.</text>
</comment>
<protein>
    <submittedName>
        <fullName evidence="2">Uncharacterized protein</fullName>
    </submittedName>
</protein>
<feature type="coiled-coil region" evidence="1">
    <location>
        <begin position="54"/>
        <end position="88"/>
    </location>
</feature>
<dbReference type="EMBL" id="LNIX01000025">
    <property type="protein sequence ID" value="OXA42583.1"/>
    <property type="molecule type" value="Genomic_DNA"/>
</dbReference>
<evidence type="ECO:0000313" key="2">
    <source>
        <dbReference type="EMBL" id="OXA42583.1"/>
    </source>
</evidence>
<proteinExistence type="predicted"/>
<evidence type="ECO:0000313" key="3">
    <source>
        <dbReference type="Proteomes" id="UP000198287"/>
    </source>
</evidence>
<name>A0A226DBN5_FOLCA</name>
<dbReference type="AlphaFoldDB" id="A0A226DBN5"/>
<evidence type="ECO:0000256" key="1">
    <source>
        <dbReference type="SAM" id="Coils"/>
    </source>
</evidence>
<keyword evidence="1" id="KW-0175">Coiled coil</keyword>
<gene>
    <name evidence="2" type="ORF">Fcan01_22574</name>
</gene>
<dbReference type="Proteomes" id="UP000198287">
    <property type="component" value="Unassembled WGS sequence"/>
</dbReference>
<accession>A0A226DBN5</accession>
<keyword evidence="3" id="KW-1185">Reference proteome</keyword>